<dbReference type="PROSITE" id="PS51746">
    <property type="entry name" value="PPM_2"/>
    <property type="match status" value="1"/>
</dbReference>
<dbReference type="InterPro" id="IPR015655">
    <property type="entry name" value="PP2C"/>
</dbReference>
<sequence>MPTIQALGAATAKGTRPSQQDAYTILPPEQFLPKADNNLALFAVYDGHGSGIVSKHASQHLPSLLTQSLTSSALNPESYESAIKSAISSEEEQIVQAFKDGEEEYAFAGSTLALVLLDLKSGTLFTGNMGDSKVFLGTLDSGDQVEDVKCLTKSHKPSSPDEKQRIENAGGTVLQDQHEIPRIGALNMSRALGDLEYKTPFTNLSATNPDTNEETPLTREQARAGVEPSKKQGDLLSSEPDITRINLDQGKKYVLALVSDGVSDSPNVDDEGFIQMLAKGFTSGIRGEAVVREVIDQVVDGIQSDNATCVGVLLQ</sequence>
<dbReference type="InterPro" id="IPR000222">
    <property type="entry name" value="PP2C_BS"/>
</dbReference>
<dbReference type="STRING" id="1388766.A0A017SB86"/>
<evidence type="ECO:0000313" key="7">
    <source>
        <dbReference type="EMBL" id="EYE94308.1"/>
    </source>
</evidence>
<dbReference type="InterPro" id="IPR001932">
    <property type="entry name" value="PPM-type_phosphatase-like_dom"/>
</dbReference>
<dbReference type="GeneID" id="63701576"/>
<keyword evidence="2 4" id="KW-0378">Hydrolase</keyword>
<dbReference type="HOGENOM" id="CLU_013173_1_4_1"/>
<proteinExistence type="inferred from homology"/>
<accession>A0A017SB86</accession>
<evidence type="ECO:0000256" key="4">
    <source>
        <dbReference type="RuleBase" id="RU003465"/>
    </source>
</evidence>
<evidence type="ECO:0000256" key="5">
    <source>
        <dbReference type="SAM" id="MobiDB-lite"/>
    </source>
</evidence>
<dbReference type="OrthoDB" id="659at2759"/>
<feature type="domain" description="PPM-type phosphatase" evidence="6">
    <location>
        <begin position="6"/>
        <end position="314"/>
    </location>
</feature>
<dbReference type="AlphaFoldDB" id="A0A017SB86"/>
<dbReference type="SUPFAM" id="SSF81606">
    <property type="entry name" value="PP2C-like"/>
    <property type="match status" value="1"/>
</dbReference>
<name>A0A017SB86_ASPRC</name>
<keyword evidence="3 4" id="KW-0904">Protein phosphatase</keyword>
<evidence type="ECO:0000256" key="2">
    <source>
        <dbReference type="ARBA" id="ARBA00022801"/>
    </source>
</evidence>
<feature type="compositionally biased region" description="Basic and acidic residues" evidence="5">
    <location>
        <begin position="216"/>
        <end position="233"/>
    </location>
</feature>
<comment type="similarity">
    <text evidence="4">Belongs to the PP2C family.</text>
</comment>
<evidence type="ECO:0000256" key="1">
    <source>
        <dbReference type="ARBA" id="ARBA00022723"/>
    </source>
</evidence>
<dbReference type="SMART" id="SM00332">
    <property type="entry name" value="PP2Cc"/>
    <property type="match status" value="1"/>
</dbReference>
<gene>
    <name evidence="7" type="ORF">EURHEDRAFT_516213</name>
</gene>
<dbReference type="InterPro" id="IPR036457">
    <property type="entry name" value="PPM-type-like_dom_sf"/>
</dbReference>
<dbReference type="GO" id="GO:0004722">
    <property type="term" value="F:protein serine/threonine phosphatase activity"/>
    <property type="evidence" value="ECO:0007669"/>
    <property type="project" value="InterPro"/>
</dbReference>
<protein>
    <submittedName>
        <fullName evidence="7">Protein serine/threonine phosphatase 2C</fullName>
    </submittedName>
</protein>
<dbReference type="EMBL" id="KK088427">
    <property type="protein sequence ID" value="EYE94308.1"/>
    <property type="molecule type" value="Genomic_DNA"/>
</dbReference>
<reference evidence="8" key="1">
    <citation type="journal article" date="2014" name="Nat. Commun.">
        <title>Genomic adaptations of the halophilic Dead Sea filamentous fungus Eurotium rubrum.</title>
        <authorList>
            <person name="Kis-Papo T."/>
            <person name="Weig A.R."/>
            <person name="Riley R."/>
            <person name="Persoh D."/>
            <person name="Salamov A."/>
            <person name="Sun H."/>
            <person name="Lipzen A."/>
            <person name="Wasser S.P."/>
            <person name="Rambold G."/>
            <person name="Grigoriev I.V."/>
            <person name="Nevo E."/>
        </authorList>
    </citation>
    <scope>NUCLEOTIDE SEQUENCE [LARGE SCALE GENOMIC DNA]</scope>
    <source>
        <strain evidence="8">CBS 135680</strain>
    </source>
</reference>
<organism evidence="7 8">
    <name type="scientific">Aspergillus ruber (strain CBS 135680)</name>
    <dbReference type="NCBI Taxonomy" id="1388766"/>
    <lineage>
        <taxon>Eukaryota</taxon>
        <taxon>Fungi</taxon>
        <taxon>Dikarya</taxon>
        <taxon>Ascomycota</taxon>
        <taxon>Pezizomycotina</taxon>
        <taxon>Eurotiomycetes</taxon>
        <taxon>Eurotiomycetidae</taxon>
        <taxon>Eurotiales</taxon>
        <taxon>Aspergillaceae</taxon>
        <taxon>Aspergillus</taxon>
        <taxon>Aspergillus subgen. Aspergillus</taxon>
    </lineage>
</organism>
<dbReference type="PROSITE" id="PS01032">
    <property type="entry name" value="PPM_1"/>
    <property type="match status" value="1"/>
</dbReference>
<keyword evidence="8" id="KW-1185">Reference proteome</keyword>
<feature type="region of interest" description="Disordered" evidence="5">
    <location>
        <begin position="201"/>
        <end position="237"/>
    </location>
</feature>
<evidence type="ECO:0000259" key="6">
    <source>
        <dbReference type="PROSITE" id="PS51746"/>
    </source>
</evidence>
<dbReference type="Proteomes" id="UP000019804">
    <property type="component" value="Unassembled WGS sequence"/>
</dbReference>
<dbReference type="GO" id="GO:0046872">
    <property type="term" value="F:metal ion binding"/>
    <property type="evidence" value="ECO:0007669"/>
    <property type="project" value="UniProtKB-KW"/>
</dbReference>
<dbReference type="RefSeq" id="XP_040637996.1">
    <property type="nucleotide sequence ID" value="XM_040786452.1"/>
</dbReference>
<keyword evidence="1" id="KW-0479">Metal-binding</keyword>
<dbReference type="PANTHER" id="PTHR47992">
    <property type="entry name" value="PROTEIN PHOSPHATASE"/>
    <property type="match status" value="1"/>
</dbReference>
<dbReference type="Gene3D" id="3.60.40.10">
    <property type="entry name" value="PPM-type phosphatase domain"/>
    <property type="match status" value="1"/>
</dbReference>
<dbReference type="CDD" id="cd00143">
    <property type="entry name" value="PP2Cc"/>
    <property type="match status" value="1"/>
</dbReference>
<evidence type="ECO:0000256" key="3">
    <source>
        <dbReference type="ARBA" id="ARBA00022912"/>
    </source>
</evidence>
<feature type="compositionally biased region" description="Polar residues" evidence="5">
    <location>
        <begin position="201"/>
        <end position="210"/>
    </location>
</feature>
<dbReference type="Pfam" id="PF00481">
    <property type="entry name" value="PP2C"/>
    <property type="match status" value="1"/>
</dbReference>
<evidence type="ECO:0000313" key="8">
    <source>
        <dbReference type="Proteomes" id="UP000019804"/>
    </source>
</evidence>